<dbReference type="EMBL" id="PVEM01000012">
    <property type="protein sequence ID" value="PTD04332.1"/>
    <property type="molecule type" value="Genomic_DNA"/>
</dbReference>
<feature type="domain" description="Oxidoreductase acuF-like C2H2 type zinc-finger" evidence="5">
    <location>
        <begin position="322"/>
        <end position="350"/>
    </location>
</feature>
<evidence type="ECO:0000313" key="7">
    <source>
        <dbReference type="Proteomes" id="UP000241587"/>
    </source>
</evidence>
<gene>
    <name evidence="6" type="ORF">FCULG_00001368</name>
</gene>
<dbReference type="AlphaFoldDB" id="A0A2T4GL83"/>
<sequence>MENIAEKQSYDPALKVQLFLDALAALGERPVEEGSLIARLCSSLIIVFGDTIQNLGSTKVSKQDRPSASLSLQRSFDRLRLWSDNYGICAGEQDTNFSKSRRLRHATTEILTSISDTVLERLEPMTSSKKNEVSNTAGESTRKLQDILEAAHSALDHDASSLDSGSDYGPDSLIEIAKDLETDTMCLMSLDTLFQSVEMEPFVEKTAFADEAQSWLPHDIYKDKIQTRFPRAESSLILRLSKTAYHRYLRCQKERRNQTAEVGNIDFIPPARSEGSSSKFHDSGLGTSIPSSASVAETVMSYHAEGGNPIRIPPLPKEAKEGQPFECVSCGKLLSIRNNSDWKRHLYKDLLPWQCLYPDCSFTAVFESREDWVAHISDDHKLGPNWRPIICPLCLDTTAPGKMPITKHLCNHLEEISLAALPVNPDLESNAGSEDDSASSGSQVESTSEKNDPVDPDKPVLQDGLDYVEKVKVAFLDRPHVYRRFLEIMSDYASKVLRLDLKGVVHEVRDLFAGTNHEDLSSIMVGFSRFLPSGYFLDGDFNLRFPDDTTTPDELGTSKIRLTEGGAISVDDLDNPVSLESLSSALDGSDIDSGFNLRFPDHVGSQDELDTSEIRPTGGDAILVAYLNNGRDPEIARAAGESLPPDDASISNKKLNLLKLFLWNSRSDGQATGSFSWTKLYLV</sequence>
<evidence type="ECO:0000256" key="3">
    <source>
        <dbReference type="PROSITE-ProRule" id="PRU00810"/>
    </source>
</evidence>
<dbReference type="InterPro" id="IPR058925">
    <property type="entry name" value="zf-C2H2_AcuF"/>
</dbReference>
<dbReference type="PANTHER" id="PTHR35391">
    <property type="entry name" value="C2H2-TYPE DOMAIN-CONTAINING PROTEIN-RELATED"/>
    <property type="match status" value="1"/>
</dbReference>
<dbReference type="InterPro" id="IPR036600">
    <property type="entry name" value="PAH_sf"/>
</dbReference>
<dbReference type="Gene3D" id="1.20.1160.11">
    <property type="entry name" value="Paired amphipathic helix"/>
    <property type="match status" value="1"/>
</dbReference>
<evidence type="ECO:0000256" key="4">
    <source>
        <dbReference type="SAM" id="MobiDB-lite"/>
    </source>
</evidence>
<dbReference type="PROSITE" id="PS51477">
    <property type="entry name" value="PAH"/>
    <property type="match status" value="1"/>
</dbReference>
<dbReference type="Pfam" id="PF26082">
    <property type="entry name" value="zf-C2H2_AcuF"/>
    <property type="match status" value="1"/>
</dbReference>
<keyword evidence="2 3" id="KW-0539">Nucleus</keyword>
<dbReference type="OMA" id="GICAGEQ"/>
<evidence type="ECO:0000313" key="6">
    <source>
        <dbReference type="EMBL" id="PTD04332.1"/>
    </source>
</evidence>
<dbReference type="PANTHER" id="PTHR35391:SF5">
    <property type="entry name" value="DUF6590 DOMAIN-CONTAINING PROTEIN"/>
    <property type="match status" value="1"/>
</dbReference>
<dbReference type="GO" id="GO:0005634">
    <property type="term" value="C:nucleus"/>
    <property type="evidence" value="ECO:0007669"/>
    <property type="project" value="UniProtKB-SubCell"/>
</dbReference>
<name>A0A2T4GL83_FUSCU</name>
<dbReference type="GO" id="GO:0006355">
    <property type="term" value="P:regulation of DNA-templated transcription"/>
    <property type="evidence" value="ECO:0007669"/>
    <property type="project" value="InterPro"/>
</dbReference>
<keyword evidence="7" id="KW-1185">Reference proteome</keyword>
<evidence type="ECO:0000256" key="2">
    <source>
        <dbReference type="ARBA" id="ARBA00023242"/>
    </source>
</evidence>
<dbReference type="InterPro" id="IPR003822">
    <property type="entry name" value="PAH"/>
</dbReference>
<proteinExistence type="predicted"/>
<organism evidence="6 7">
    <name type="scientific">Fusarium culmorum</name>
    <dbReference type="NCBI Taxonomy" id="5516"/>
    <lineage>
        <taxon>Eukaryota</taxon>
        <taxon>Fungi</taxon>
        <taxon>Dikarya</taxon>
        <taxon>Ascomycota</taxon>
        <taxon>Pezizomycotina</taxon>
        <taxon>Sordariomycetes</taxon>
        <taxon>Hypocreomycetidae</taxon>
        <taxon>Hypocreales</taxon>
        <taxon>Nectriaceae</taxon>
        <taxon>Fusarium</taxon>
    </lineage>
</organism>
<protein>
    <recommendedName>
        <fullName evidence="5">Oxidoreductase acuF-like C2H2 type zinc-finger domain-containing protein</fullName>
    </recommendedName>
</protein>
<dbReference type="Pfam" id="PF02671">
    <property type="entry name" value="PAH"/>
    <property type="match status" value="1"/>
</dbReference>
<dbReference type="SUPFAM" id="SSF47762">
    <property type="entry name" value="PAH2 domain"/>
    <property type="match status" value="1"/>
</dbReference>
<dbReference type="OrthoDB" id="20872at2759"/>
<comment type="subcellular location">
    <subcellularLocation>
        <location evidence="1 3">Nucleus</location>
    </subcellularLocation>
</comment>
<comment type="caution">
    <text evidence="6">The sequence shown here is derived from an EMBL/GenBank/DDBJ whole genome shotgun (WGS) entry which is preliminary data.</text>
</comment>
<feature type="compositionally biased region" description="Low complexity" evidence="4">
    <location>
        <begin position="428"/>
        <end position="442"/>
    </location>
</feature>
<feature type="compositionally biased region" description="Basic and acidic residues" evidence="4">
    <location>
        <begin position="447"/>
        <end position="460"/>
    </location>
</feature>
<evidence type="ECO:0000259" key="5">
    <source>
        <dbReference type="Pfam" id="PF26082"/>
    </source>
</evidence>
<dbReference type="Proteomes" id="UP000241587">
    <property type="component" value="Unassembled WGS sequence"/>
</dbReference>
<accession>A0A2T4GL83</accession>
<feature type="region of interest" description="Disordered" evidence="4">
    <location>
        <begin position="427"/>
        <end position="460"/>
    </location>
</feature>
<reference evidence="6 7" key="1">
    <citation type="submission" date="2018-02" db="EMBL/GenBank/DDBJ databases">
        <title>Fusarium culmorum secondary metabolites in fungal-bacterial-plant interactions.</title>
        <authorList>
            <person name="Schmidt R."/>
        </authorList>
    </citation>
    <scope>NUCLEOTIDE SEQUENCE [LARGE SCALE GENOMIC DNA]</scope>
    <source>
        <strain evidence="6 7">PV</strain>
    </source>
</reference>
<evidence type="ECO:0000256" key="1">
    <source>
        <dbReference type="ARBA" id="ARBA00004123"/>
    </source>
</evidence>